<protein>
    <submittedName>
        <fullName evidence="10">Glycosyltransferase family 2 protein</fullName>
        <ecNumber evidence="10">2.4.-.-</ecNumber>
    </submittedName>
</protein>
<dbReference type="EMBL" id="JBHRSS010000006">
    <property type="protein sequence ID" value="MFC3104844.1"/>
    <property type="molecule type" value="Genomic_DNA"/>
</dbReference>
<keyword evidence="6 8" id="KW-1133">Transmembrane helix</keyword>
<evidence type="ECO:0000256" key="8">
    <source>
        <dbReference type="SAM" id="Phobius"/>
    </source>
</evidence>
<keyword evidence="2 10" id="KW-0328">Glycosyltransferase</keyword>
<feature type="domain" description="Glycosyltransferase 2-like" evidence="9">
    <location>
        <begin position="12"/>
        <end position="173"/>
    </location>
</feature>
<dbReference type="PANTHER" id="PTHR48090:SF3">
    <property type="entry name" value="UNDECAPRENYL-PHOSPHATE 4-DEOXY-4-FORMAMIDO-L-ARABINOSE TRANSFERASE"/>
    <property type="match status" value="1"/>
</dbReference>
<comment type="caution">
    <text evidence="10">The sequence shown here is derived from an EMBL/GenBank/DDBJ whole genome shotgun (WGS) entry which is preliminary data.</text>
</comment>
<accession>A0ABV7EQ12</accession>
<dbReference type="InterPro" id="IPR050256">
    <property type="entry name" value="Glycosyltransferase_2"/>
</dbReference>
<feature type="transmembrane region" description="Helical" evidence="8">
    <location>
        <begin position="241"/>
        <end position="261"/>
    </location>
</feature>
<keyword evidence="5" id="KW-0448">Lipopolysaccharide biosynthesis</keyword>
<reference evidence="11" key="1">
    <citation type="journal article" date="2019" name="Int. J. Syst. Evol. Microbiol.">
        <title>The Global Catalogue of Microorganisms (GCM) 10K type strain sequencing project: providing services to taxonomists for standard genome sequencing and annotation.</title>
        <authorList>
            <consortium name="The Broad Institute Genomics Platform"/>
            <consortium name="The Broad Institute Genome Sequencing Center for Infectious Disease"/>
            <person name="Wu L."/>
            <person name="Ma J."/>
        </authorList>
    </citation>
    <scope>NUCLEOTIDE SEQUENCE [LARGE SCALE GENOMIC DNA]</scope>
    <source>
        <strain evidence="11">KCTC 52640</strain>
    </source>
</reference>
<keyword evidence="7 8" id="KW-0472">Membrane</keyword>
<keyword evidence="1" id="KW-1003">Cell membrane</keyword>
<evidence type="ECO:0000256" key="7">
    <source>
        <dbReference type="ARBA" id="ARBA00023136"/>
    </source>
</evidence>
<evidence type="ECO:0000256" key="1">
    <source>
        <dbReference type="ARBA" id="ARBA00022475"/>
    </source>
</evidence>
<dbReference type="PANTHER" id="PTHR48090">
    <property type="entry name" value="UNDECAPRENYL-PHOSPHATE 4-DEOXY-4-FORMAMIDO-L-ARABINOSE TRANSFERASE-RELATED"/>
    <property type="match status" value="1"/>
</dbReference>
<gene>
    <name evidence="10" type="ORF">ACFOSU_13260</name>
</gene>
<dbReference type="RefSeq" id="WP_380690377.1">
    <property type="nucleotide sequence ID" value="NZ_JBHRSS010000006.1"/>
</dbReference>
<evidence type="ECO:0000313" key="10">
    <source>
        <dbReference type="EMBL" id="MFC3104844.1"/>
    </source>
</evidence>
<dbReference type="CDD" id="cd04187">
    <property type="entry name" value="DPM1_like_bac"/>
    <property type="match status" value="1"/>
</dbReference>
<dbReference type="EC" id="2.4.-.-" evidence="10"/>
<keyword evidence="3 10" id="KW-0808">Transferase</keyword>
<evidence type="ECO:0000256" key="2">
    <source>
        <dbReference type="ARBA" id="ARBA00022676"/>
    </source>
</evidence>
<organism evidence="10 11">
    <name type="scientific">Salinisphaera aquimarina</name>
    <dbReference type="NCBI Taxonomy" id="2094031"/>
    <lineage>
        <taxon>Bacteria</taxon>
        <taxon>Pseudomonadati</taxon>
        <taxon>Pseudomonadota</taxon>
        <taxon>Gammaproteobacteria</taxon>
        <taxon>Salinisphaerales</taxon>
        <taxon>Salinisphaeraceae</taxon>
        <taxon>Salinisphaera</taxon>
    </lineage>
</organism>
<dbReference type="Pfam" id="PF00535">
    <property type="entry name" value="Glycos_transf_2"/>
    <property type="match status" value="1"/>
</dbReference>
<name>A0ABV7EQ12_9GAMM</name>
<keyword evidence="4 8" id="KW-0812">Transmembrane</keyword>
<evidence type="ECO:0000256" key="6">
    <source>
        <dbReference type="ARBA" id="ARBA00022989"/>
    </source>
</evidence>
<sequence>MSAEQKVIVVLSVIVPLHNEEENVGLLYTALTSAVGAIGAEYELIFVDDGSRDKTFEVAADLAASDDRLRIVKLRRNYGQTPAMVAGIDQARGNYLVTMDGDLQNDPDDIKSLIDRLDEGYDIVVGWRHKRDDRWLTRKVPSLIANWLIGKVTGIPIKDNGCSLKAYRRDVIQSVPLYSDMHRFIPAMASVTGARVTQMKVRHHARRFGVSKYGLLRIYKVLIDLFVVKTVASFAERPLVWFSALAWPSIAISFFATVICIRDAFFESGYSLVAAGVAFLFGSAAIFAILGGVMCEMIYRTGNLRLHELAMITATQPRAHGNDRRKLRS</sequence>
<dbReference type="InterPro" id="IPR029044">
    <property type="entry name" value="Nucleotide-diphossugar_trans"/>
</dbReference>
<evidence type="ECO:0000259" key="9">
    <source>
        <dbReference type="Pfam" id="PF00535"/>
    </source>
</evidence>
<proteinExistence type="predicted"/>
<dbReference type="Proteomes" id="UP001595462">
    <property type="component" value="Unassembled WGS sequence"/>
</dbReference>
<evidence type="ECO:0000256" key="4">
    <source>
        <dbReference type="ARBA" id="ARBA00022692"/>
    </source>
</evidence>
<dbReference type="SUPFAM" id="SSF53448">
    <property type="entry name" value="Nucleotide-diphospho-sugar transferases"/>
    <property type="match status" value="1"/>
</dbReference>
<evidence type="ECO:0000256" key="3">
    <source>
        <dbReference type="ARBA" id="ARBA00022679"/>
    </source>
</evidence>
<evidence type="ECO:0000256" key="5">
    <source>
        <dbReference type="ARBA" id="ARBA00022985"/>
    </source>
</evidence>
<dbReference type="Gene3D" id="3.90.550.10">
    <property type="entry name" value="Spore Coat Polysaccharide Biosynthesis Protein SpsA, Chain A"/>
    <property type="match status" value="1"/>
</dbReference>
<evidence type="ECO:0000313" key="11">
    <source>
        <dbReference type="Proteomes" id="UP001595462"/>
    </source>
</evidence>
<dbReference type="GO" id="GO:0016757">
    <property type="term" value="F:glycosyltransferase activity"/>
    <property type="evidence" value="ECO:0007669"/>
    <property type="project" value="UniProtKB-KW"/>
</dbReference>
<keyword evidence="11" id="KW-1185">Reference proteome</keyword>
<dbReference type="InterPro" id="IPR001173">
    <property type="entry name" value="Glyco_trans_2-like"/>
</dbReference>
<feature type="transmembrane region" description="Helical" evidence="8">
    <location>
        <begin position="273"/>
        <end position="299"/>
    </location>
</feature>